<sequence length="49" mass="5840">MNVTEVARFTKNNFLSFVRKLKKGVVYSFFYRFLFLSFSGVKQSLFSIF</sequence>
<dbReference type="Proteomes" id="UP000010296">
    <property type="component" value="Unassembled WGS sequence"/>
</dbReference>
<evidence type="ECO:0000313" key="2">
    <source>
        <dbReference type="EMBL" id="EFU73437.1"/>
    </source>
</evidence>
<evidence type="ECO:0000313" key="3">
    <source>
        <dbReference type="Proteomes" id="UP000010296"/>
    </source>
</evidence>
<evidence type="ECO:0000256" key="1">
    <source>
        <dbReference type="SAM" id="Phobius"/>
    </source>
</evidence>
<reference evidence="2 3" key="1">
    <citation type="submission" date="2010-12" db="EMBL/GenBank/DDBJ databases">
        <authorList>
            <person name="Muzny D."/>
            <person name="Qin X."/>
            <person name="Deng J."/>
            <person name="Jiang H."/>
            <person name="Liu Y."/>
            <person name="Qu J."/>
            <person name="Song X.-Z."/>
            <person name="Zhang L."/>
            <person name="Thornton R."/>
            <person name="Coyle M."/>
            <person name="Francisco L."/>
            <person name="Jackson L."/>
            <person name="Javaid M."/>
            <person name="Korchina V."/>
            <person name="Kovar C."/>
            <person name="Mata R."/>
            <person name="Mathew T."/>
            <person name="Ngo R."/>
            <person name="Nguyen L."/>
            <person name="Nguyen N."/>
            <person name="Okwuonu G."/>
            <person name="Ongeri F."/>
            <person name="Pham C."/>
            <person name="Simmons D."/>
            <person name="Wilczek-Boney K."/>
            <person name="Hale W."/>
            <person name="Jakkamsetti A."/>
            <person name="Pham P."/>
            <person name="Ruth R."/>
            <person name="San Lucas F."/>
            <person name="Warren J."/>
            <person name="Zhang J."/>
            <person name="Zhao Z."/>
            <person name="Zhou C."/>
            <person name="Zhu D."/>
            <person name="Lee S."/>
            <person name="Bess C."/>
            <person name="Blankenburg K."/>
            <person name="Forbes L."/>
            <person name="Fu Q."/>
            <person name="Gubbala S."/>
            <person name="Hirani K."/>
            <person name="Jayaseelan J.C."/>
            <person name="Lara F."/>
            <person name="Munidasa M."/>
            <person name="Palculict T."/>
            <person name="Patil S."/>
            <person name="Pu L.-L."/>
            <person name="Saada N."/>
            <person name="Tang L."/>
            <person name="Weissenberger G."/>
            <person name="Zhu Y."/>
            <person name="Hemphill L."/>
            <person name="Shang Y."/>
            <person name="Youmans B."/>
            <person name="Ayvaz T."/>
            <person name="Ross M."/>
            <person name="Santibanez J."/>
            <person name="Aqrawi P."/>
            <person name="Gross S."/>
            <person name="Joshi V."/>
            <person name="Fowler G."/>
            <person name="Nazareth L."/>
            <person name="Reid J."/>
            <person name="Worley K."/>
            <person name="Petrosino J."/>
            <person name="Highlander S."/>
            <person name="Gibbs R."/>
        </authorList>
    </citation>
    <scope>NUCLEOTIDE SEQUENCE [LARGE SCALE GENOMIC DNA]</scope>
    <source>
        <strain evidence="3">DSM 15952 / CCUG 50447 / LMG 22039 / TP 1.5</strain>
    </source>
</reference>
<keyword evidence="1" id="KW-1133">Transmembrane helix</keyword>
<gene>
    <name evidence="2" type="ORF">HMPREF9088_1745</name>
</gene>
<name>E6LHA5_ENTI1</name>
<organism evidence="2 3">
    <name type="scientific">Enterococcus italicus (strain DSM 15952 / CCUG 50447 / LMG 22039 / TP 1.5)</name>
    <dbReference type="NCBI Taxonomy" id="888064"/>
    <lineage>
        <taxon>Bacteria</taxon>
        <taxon>Bacillati</taxon>
        <taxon>Bacillota</taxon>
        <taxon>Bacilli</taxon>
        <taxon>Lactobacillales</taxon>
        <taxon>Enterococcaceae</taxon>
        <taxon>Enterococcus</taxon>
    </lineage>
</organism>
<dbReference type="EMBL" id="AEPV01000067">
    <property type="protein sequence ID" value="EFU73437.1"/>
    <property type="molecule type" value="Genomic_DNA"/>
</dbReference>
<protein>
    <submittedName>
        <fullName evidence="2">Uncharacterized protein</fullName>
    </submittedName>
</protein>
<keyword evidence="1" id="KW-0812">Transmembrane</keyword>
<dbReference type="STRING" id="888064.HMPREF9088_1745"/>
<keyword evidence="3" id="KW-1185">Reference proteome</keyword>
<proteinExistence type="predicted"/>
<dbReference type="HOGENOM" id="CLU_3135416_0_0_9"/>
<dbReference type="AlphaFoldDB" id="E6LHA5"/>
<keyword evidence="1" id="KW-0472">Membrane</keyword>
<feature type="transmembrane region" description="Helical" evidence="1">
    <location>
        <begin position="29"/>
        <end position="48"/>
    </location>
</feature>
<accession>E6LHA5</accession>
<comment type="caution">
    <text evidence="2">The sequence shown here is derived from an EMBL/GenBank/DDBJ whole genome shotgun (WGS) entry which is preliminary data.</text>
</comment>